<gene>
    <name evidence="1" type="ORF">DERF_005015</name>
</gene>
<name>A0A922LAR8_DERFA</name>
<evidence type="ECO:0000313" key="1">
    <source>
        <dbReference type="EMBL" id="KAH9521350.1"/>
    </source>
</evidence>
<proteinExistence type="predicted"/>
<organism evidence="1 2">
    <name type="scientific">Dermatophagoides farinae</name>
    <name type="common">American house dust mite</name>
    <dbReference type="NCBI Taxonomy" id="6954"/>
    <lineage>
        <taxon>Eukaryota</taxon>
        <taxon>Metazoa</taxon>
        <taxon>Ecdysozoa</taxon>
        <taxon>Arthropoda</taxon>
        <taxon>Chelicerata</taxon>
        <taxon>Arachnida</taxon>
        <taxon>Acari</taxon>
        <taxon>Acariformes</taxon>
        <taxon>Sarcoptiformes</taxon>
        <taxon>Astigmata</taxon>
        <taxon>Psoroptidia</taxon>
        <taxon>Analgoidea</taxon>
        <taxon>Pyroglyphidae</taxon>
        <taxon>Dermatophagoidinae</taxon>
        <taxon>Dermatophagoides</taxon>
    </lineage>
</organism>
<evidence type="ECO:0000313" key="2">
    <source>
        <dbReference type="Proteomes" id="UP000790347"/>
    </source>
</evidence>
<comment type="caution">
    <text evidence="1">The sequence shown here is derived from an EMBL/GenBank/DDBJ whole genome shotgun (WGS) entry which is preliminary data.</text>
</comment>
<sequence>MNSQKNPNALSLMLELLETRSDECNQVEEKHRCKVRSLVEVMKTKLMLNI</sequence>
<reference evidence="1" key="1">
    <citation type="submission" date="2013-05" db="EMBL/GenBank/DDBJ databases">
        <authorList>
            <person name="Yim A.K.Y."/>
            <person name="Chan T.F."/>
            <person name="Ji K.M."/>
            <person name="Liu X.Y."/>
            <person name="Zhou J.W."/>
            <person name="Li R.Q."/>
            <person name="Yang K.Y."/>
            <person name="Li J."/>
            <person name="Li M."/>
            <person name="Law P.T.W."/>
            <person name="Wu Y.L."/>
            <person name="Cai Z.L."/>
            <person name="Qin H."/>
            <person name="Bao Y."/>
            <person name="Leung R.K.K."/>
            <person name="Ng P.K.S."/>
            <person name="Zou J."/>
            <person name="Zhong X.J."/>
            <person name="Ran P.X."/>
            <person name="Zhong N.S."/>
            <person name="Liu Z.G."/>
            <person name="Tsui S.K.W."/>
        </authorList>
    </citation>
    <scope>NUCLEOTIDE SEQUENCE</scope>
    <source>
        <strain evidence="1">Derf</strain>
        <tissue evidence="1">Whole organism</tissue>
    </source>
</reference>
<dbReference type="EMBL" id="ASGP02000002">
    <property type="protein sequence ID" value="KAH9521350.1"/>
    <property type="molecule type" value="Genomic_DNA"/>
</dbReference>
<reference evidence="1" key="2">
    <citation type="journal article" date="2022" name="Res Sq">
        <title>Comparative Genomics Reveals Insights into the Divergent Evolution of Astigmatic Mites and Household Pest Adaptations.</title>
        <authorList>
            <person name="Xiong Q."/>
            <person name="Wan A.T.-Y."/>
            <person name="Liu X.-Y."/>
            <person name="Fung C.S.-H."/>
            <person name="Xiao X."/>
            <person name="Malainual N."/>
            <person name="Hou J."/>
            <person name="Wang L."/>
            <person name="Wang M."/>
            <person name="Yang K."/>
            <person name="Cui Y."/>
            <person name="Leung E."/>
            <person name="Nong W."/>
            <person name="Shin S.-K."/>
            <person name="Au S."/>
            <person name="Jeong K.Y."/>
            <person name="Chew F.T."/>
            <person name="Hui J."/>
            <person name="Leung T.F."/>
            <person name="Tungtrongchitr A."/>
            <person name="Zhong N."/>
            <person name="Liu Z."/>
            <person name="Tsui S."/>
        </authorList>
    </citation>
    <scope>NUCLEOTIDE SEQUENCE</scope>
    <source>
        <strain evidence="1">Derf</strain>
        <tissue evidence="1">Whole organism</tissue>
    </source>
</reference>
<protein>
    <submittedName>
        <fullName evidence="1">Uncharacterized protein</fullName>
    </submittedName>
</protein>
<accession>A0A922LAR8</accession>
<dbReference type="AlphaFoldDB" id="A0A922LAR8"/>
<keyword evidence="2" id="KW-1185">Reference proteome</keyword>
<dbReference type="Proteomes" id="UP000790347">
    <property type="component" value="Unassembled WGS sequence"/>
</dbReference>